<dbReference type="InterPro" id="IPR003593">
    <property type="entry name" value="AAA+_ATPase"/>
</dbReference>
<dbReference type="Proteomes" id="UP000000272">
    <property type="component" value="Chromosome"/>
</dbReference>
<dbReference type="SUPFAM" id="SSF52540">
    <property type="entry name" value="P-loop containing nucleoside triphosphate hydrolases"/>
    <property type="match status" value="1"/>
</dbReference>
<dbReference type="SUPFAM" id="SSF50249">
    <property type="entry name" value="Nucleic acid-binding proteins"/>
    <property type="match status" value="1"/>
</dbReference>
<dbReference type="FunFam" id="3.40.50.300:FF:000072">
    <property type="entry name" value="Transcription termination factor Rho"/>
    <property type="match status" value="1"/>
</dbReference>
<dbReference type="InterPro" id="IPR011129">
    <property type="entry name" value="CSD"/>
</dbReference>
<comment type="subunit">
    <text evidence="9">Homohexamer. The homohexamer assembles into an open ring structure.</text>
</comment>
<keyword evidence="4 9" id="KW-0347">Helicase</keyword>
<reference evidence="13 14" key="1">
    <citation type="journal article" date="2010" name="Stand. Genomic Sci.">
        <title>Complete genome sequence of Thermosediminibacter oceani type strain (JW/IW-1228P).</title>
        <authorList>
            <person name="Pitluck S."/>
            <person name="Yasawong M."/>
            <person name="Munk C."/>
            <person name="Nolan M."/>
            <person name="Lapidus A."/>
            <person name="Lucas S."/>
            <person name="Glavina Del Rio T."/>
            <person name="Tice H."/>
            <person name="Cheng J.F."/>
            <person name="Bruce D."/>
            <person name="Detter C."/>
            <person name="Tapia R."/>
            <person name="Han C."/>
            <person name="Goodwin L."/>
            <person name="Liolios K."/>
            <person name="Ivanova N."/>
            <person name="Mavromatis K."/>
            <person name="Mikhailova N."/>
            <person name="Pati A."/>
            <person name="Chen A."/>
            <person name="Palaniappan K."/>
            <person name="Land M."/>
            <person name="Hauser L."/>
            <person name="Chang Y.J."/>
            <person name="Jeffries C.D."/>
            <person name="Rohde M."/>
            <person name="Spring S."/>
            <person name="Sikorski J."/>
            <person name="Goker M."/>
            <person name="Woyke T."/>
            <person name="Bristow J."/>
            <person name="Eisen J.A."/>
            <person name="Markowitz V."/>
            <person name="Hugenholtz P."/>
            <person name="Kyrpides N.C."/>
            <person name="Klenk H.P."/>
        </authorList>
    </citation>
    <scope>NUCLEOTIDE SEQUENCE [LARGE SCALE GENOMIC DNA]</scope>
    <source>
        <strain evidence="14">ATCC BAA-1034 / DSM 16646 / JW/IW-1228P</strain>
    </source>
</reference>
<keyword evidence="5 9" id="KW-0067">ATP-binding</keyword>
<evidence type="ECO:0000256" key="7">
    <source>
        <dbReference type="ARBA" id="ARBA00023015"/>
    </source>
</evidence>
<evidence type="ECO:0000256" key="5">
    <source>
        <dbReference type="ARBA" id="ARBA00022840"/>
    </source>
</evidence>
<dbReference type="CDD" id="cd04459">
    <property type="entry name" value="Rho_CSD"/>
    <property type="match status" value="1"/>
</dbReference>
<dbReference type="InterPro" id="IPR011112">
    <property type="entry name" value="Rho-like_N"/>
</dbReference>
<evidence type="ECO:0000256" key="1">
    <source>
        <dbReference type="ARBA" id="ARBA00022472"/>
    </source>
</evidence>
<evidence type="ECO:0000256" key="9">
    <source>
        <dbReference type="HAMAP-Rule" id="MF_01884"/>
    </source>
</evidence>
<dbReference type="Pfam" id="PF07497">
    <property type="entry name" value="Rho_RNA_bind"/>
    <property type="match status" value="1"/>
</dbReference>
<dbReference type="GO" id="GO:0004386">
    <property type="term" value="F:helicase activity"/>
    <property type="evidence" value="ECO:0007669"/>
    <property type="project" value="UniProtKB-UniRule"/>
</dbReference>
<protein>
    <recommendedName>
        <fullName evidence="9 10">Transcription termination factor Rho</fullName>
        <ecNumber evidence="9 10">3.6.4.-</ecNumber>
    </recommendedName>
    <alternativeName>
        <fullName evidence="9">ATP-dependent helicase Rho</fullName>
    </alternativeName>
</protein>
<dbReference type="EMBL" id="CP002131">
    <property type="protein sequence ID" value="ADL06989.1"/>
    <property type="molecule type" value="Genomic_DNA"/>
</dbReference>
<dbReference type="PANTHER" id="PTHR46425">
    <property type="entry name" value="TRANSCRIPTION TERMINATION FACTOR RHO"/>
    <property type="match status" value="1"/>
</dbReference>
<feature type="binding site" evidence="9">
    <location>
        <begin position="164"/>
        <end position="169"/>
    </location>
    <ligand>
        <name>ATP</name>
        <dbReference type="ChEBI" id="CHEBI:30616"/>
    </ligand>
</feature>
<feature type="binding site" evidence="9">
    <location>
        <position position="207"/>
    </location>
    <ligand>
        <name>ATP</name>
        <dbReference type="ChEBI" id="CHEBI:30616"/>
    </ligand>
</feature>
<dbReference type="NCBIfam" id="TIGR00767">
    <property type="entry name" value="rho"/>
    <property type="match status" value="1"/>
</dbReference>
<dbReference type="PROSITE" id="PS51856">
    <property type="entry name" value="RHO_RNA_BD"/>
    <property type="match status" value="1"/>
</dbReference>
<proteinExistence type="inferred from homology"/>
<dbReference type="InterPro" id="IPR036269">
    <property type="entry name" value="Rho_N_sf"/>
</dbReference>
<dbReference type="SUPFAM" id="SSF68912">
    <property type="entry name" value="Rho N-terminal domain-like"/>
    <property type="match status" value="1"/>
</dbReference>
<dbReference type="InterPro" id="IPR041703">
    <property type="entry name" value="Rho_factor_ATP-bd"/>
</dbReference>
<comment type="caution">
    <text evidence="9">Lacks conserved residue(s) required for the propagation of feature annotation.</text>
</comment>
<dbReference type="InterPro" id="IPR012340">
    <property type="entry name" value="NA-bd_OB-fold"/>
</dbReference>
<feature type="binding site" evidence="9">
    <location>
        <begin position="176"/>
        <end position="181"/>
    </location>
    <ligand>
        <name>ATP</name>
        <dbReference type="ChEBI" id="CHEBI:30616"/>
    </ligand>
</feature>
<dbReference type="eggNOG" id="COG1158">
    <property type="taxonomic scope" value="Bacteria"/>
</dbReference>
<keyword evidence="8 9" id="KW-0804">Transcription</keyword>
<dbReference type="OrthoDB" id="9805197at2"/>
<dbReference type="InterPro" id="IPR027417">
    <property type="entry name" value="P-loop_NTPase"/>
</dbReference>
<accession>D9S061</accession>
<evidence type="ECO:0000256" key="10">
    <source>
        <dbReference type="NCBIfam" id="TIGR00767"/>
    </source>
</evidence>
<comment type="function">
    <text evidence="9">Facilitates transcription termination by a mechanism that involves Rho binding to the nascent RNA, activation of Rho's RNA-dependent ATPase activity, and release of the mRNA from the DNA template.</text>
</comment>
<evidence type="ECO:0000256" key="6">
    <source>
        <dbReference type="ARBA" id="ARBA00022884"/>
    </source>
</evidence>
<dbReference type="InterPro" id="IPR011113">
    <property type="entry name" value="Rho_RNA-bd"/>
</dbReference>
<evidence type="ECO:0000256" key="3">
    <source>
        <dbReference type="ARBA" id="ARBA00022801"/>
    </source>
</evidence>
<keyword evidence="14" id="KW-1185">Reference proteome</keyword>
<dbReference type="KEGG" id="toc:Toce_0201"/>
<comment type="similarity">
    <text evidence="9 11">Belongs to the Rho family.</text>
</comment>
<evidence type="ECO:0000259" key="12">
    <source>
        <dbReference type="PROSITE" id="PS51856"/>
    </source>
</evidence>
<dbReference type="GO" id="GO:0006353">
    <property type="term" value="P:DNA-templated transcription termination"/>
    <property type="evidence" value="ECO:0007669"/>
    <property type="project" value="UniProtKB-UniRule"/>
</dbReference>
<feature type="domain" description="Rho RNA-BD" evidence="12">
    <location>
        <begin position="48"/>
        <end position="121"/>
    </location>
</feature>
<dbReference type="Pfam" id="PF00006">
    <property type="entry name" value="ATP-synt_ab"/>
    <property type="match status" value="1"/>
</dbReference>
<dbReference type="AlphaFoldDB" id="D9S061"/>
<dbReference type="SMART" id="SM00357">
    <property type="entry name" value="CSP"/>
    <property type="match status" value="1"/>
</dbReference>
<gene>
    <name evidence="9" type="primary">rho</name>
    <name evidence="13" type="ordered locus">Toce_0201</name>
</gene>
<dbReference type="Pfam" id="PF07498">
    <property type="entry name" value="Rho_N"/>
    <property type="match status" value="1"/>
</dbReference>
<evidence type="ECO:0000256" key="8">
    <source>
        <dbReference type="ARBA" id="ARBA00023163"/>
    </source>
</evidence>
<keyword evidence="6 9" id="KW-0694">RNA-binding</keyword>
<dbReference type="STRING" id="555079.Toce_0201"/>
<dbReference type="InterPro" id="IPR004665">
    <property type="entry name" value="Term_rho"/>
</dbReference>
<organism evidence="13 14">
    <name type="scientific">Thermosediminibacter oceani (strain ATCC BAA-1034 / DSM 16646 / JW/IW-1228P)</name>
    <dbReference type="NCBI Taxonomy" id="555079"/>
    <lineage>
        <taxon>Bacteria</taxon>
        <taxon>Bacillati</taxon>
        <taxon>Bacillota</taxon>
        <taxon>Clostridia</taxon>
        <taxon>Thermosediminibacterales</taxon>
        <taxon>Thermosediminibacteraceae</taxon>
        <taxon>Thermosediminibacter</taxon>
    </lineage>
</organism>
<name>D9S061_THEOJ</name>
<dbReference type="NCBIfam" id="NF006886">
    <property type="entry name" value="PRK09376.1"/>
    <property type="match status" value="1"/>
</dbReference>
<dbReference type="Gene3D" id="3.40.50.300">
    <property type="entry name" value="P-loop containing nucleotide triphosphate hydrolases"/>
    <property type="match status" value="1"/>
</dbReference>
<dbReference type="GO" id="GO:0016787">
    <property type="term" value="F:hydrolase activity"/>
    <property type="evidence" value="ECO:0007669"/>
    <property type="project" value="UniProtKB-KW"/>
</dbReference>
<dbReference type="SMART" id="SM00959">
    <property type="entry name" value="Rho_N"/>
    <property type="match status" value="1"/>
</dbReference>
<dbReference type="HAMAP" id="MF_01884">
    <property type="entry name" value="Rho"/>
    <property type="match status" value="1"/>
</dbReference>
<keyword evidence="7 9" id="KW-0805">Transcription regulation</keyword>
<dbReference type="GO" id="GO:0008186">
    <property type="term" value="F:ATP-dependent activity, acting on RNA"/>
    <property type="evidence" value="ECO:0007669"/>
    <property type="project" value="UniProtKB-UniRule"/>
</dbReference>
<dbReference type="HOGENOM" id="CLU_016377_4_3_9"/>
<evidence type="ECO:0000256" key="2">
    <source>
        <dbReference type="ARBA" id="ARBA00022741"/>
    </source>
</evidence>
<sequence length="421" mass="47394">MLASELEKKTIAQLHEIAREKKIPGYYKYRKKELIIKIMEAMAAESGDSIAEGVLEVLPDGYGFLRIENYLPSDEDIYISPSQIRRFHLRTGDLISGRIRQPKEGEKYRALLQVHAVNGLDPEHAVKRFHFDSLTPIFPQPKLTLEHDPEELSTRIIDIISPIGKGQRALIVSPPKAGKTMMLKKIANALSKNHPDLELIVLLIDERPEEVTDMRRSVDGEVVSSTFDEPPENHLRVADMVLERAQRLVESKKDVVILLDSITRLARANNLVVPPTGRTLSGGLDPSALHKPKRFFGAARNIEEGGSLTIIATALVETGSRMDDVIYEEFKGTGNMEIHLDRKLAERRIYPAIDIKKSGTRREELLLSKEELEAVWVLRKALAPLDTVEAASTLISRLKRTKTNREFLENLAATLNELQLT</sequence>
<dbReference type="InterPro" id="IPR000194">
    <property type="entry name" value="ATPase_F1/V1/A1_a/bsu_nucl-bd"/>
</dbReference>
<dbReference type="PANTHER" id="PTHR46425:SF1">
    <property type="entry name" value="TRANSCRIPTION TERMINATION FACTOR RHO"/>
    <property type="match status" value="1"/>
</dbReference>
<dbReference type="CDD" id="cd01128">
    <property type="entry name" value="rho_factor_C"/>
    <property type="match status" value="1"/>
</dbReference>
<dbReference type="RefSeq" id="WP_013275040.1">
    <property type="nucleotide sequence ID" value="NC_014377.1"/>
</dbReference>
<keyword evidence="3 9" id="KW-0378">Hydrolase</keyword>
<dbReference type="SMART" id="SM00382">
    <property type="entry name" value="AAA"/>
    <property type="match status" value="1"/>
</dbReference>
<evidence type="ECO:0000256" key="11">
    <source>
        <dbReference type="PROSITE-ProRule" id="PRU01203"/>
    </source>
</evidence>
<dbReference type="GO" id="GO:0003723">
    <property type="term" value="F:RNA binding"/>
    <property type="evidence" value="ECO:0007669"/>
    <property type="project" value="UniProtKB-UniRule"/>
</dbReference>
<dbReference type="EC" id="3.6.4.-" evidence="9 10"/>
<evidence type="ECO:0000313" key="13">
    <source>
        <dbReference type="EMBL" id="ADL06989.1"/>
    </source>
</evidence>
<keyword evidence="2 9" id="KW-0547">Nucleotide-binding</keyword>
<evidence type="ECO:0000313" key="14">
    <source>
        <dbReference type="Proteomes" id="UP000000272"/>
    </source>
</evidence>
<keyword evidence="1 9" id="KW-0806">Transcription termination</keyword>
<dbReference type="GO" id="GO:0005524">
    <property type="term" value="F:ATP binding"/>
    <property type="evidence" value="ECO:0007669"/>
    <property type="project" value="UniProtKB-UniRule"/>
</dbReference>
<evidence type="ECO:0000256" key="4">
    <source>
        <dbReference type="ARBA" id="ARBA00022806"/>
    </source>
</evidence>
<dbReference type="Gene3D" id="2.40.50.140">
    <property type="entry name" value="Nucleic acid-binding proteins"/>
    <property type="match status" value="1"/>
</dbReference>